<dbReference type="InterPro" id="IPR011009">
    <property type="entry name" value="Kinase-like_dom_sf"/>
</dbReference>
<dbReference type="InterPro" id="IPR009220">
    <property type="entry name" value="tRNA_threonyl_synthase/kinase"/>
</dbReference>
<keyword evidence="8 13" id="KW-0067">ATP-binding</keyword>
<evidence type="ECO:0000256" key="12">
    <source>
        <dbReference type="ARBA" id="ARBA00048117"/>
    </source>
</evidence>
<feature type="binding site" evidence="13">
    <location>
        <position position="192"/>
    </location>
    <ligand>
        <name>L-threonylcarbamoyladenylate</name>
        <dbReference type="ChEBI" id="CHEBI:73682"/>
    </ligand>
</feature>
<evidence type="ECO:0000259" key="14">
    <source>
        <dbReference type="Pfam" id="PF00814"/>
    </source>
</evidence>
<feature type="region of interest" description="Kae1" evidence="13">
    <location>
        <begin position="1"/>
        <end position="342"/>
    </location>
</feature>
<dbReference type="PANTHER" id="PTHR11735:SF14">
    <property type="entry name" value="TRNA N6-ADENOSINE THREONYLCARBAMOYLTRANSFERASE"/>
    <property type="match status" value="1"/>
</dbReference>
<dbReference type="Pfam" id="PF01636">
    <property type="entry name" value="APH"/>
    <property type="match status" value="1"/>
</dbReference>
<dbReference type="InterPro" id="IPR017861">
    <property type="entry name" value="KAE1/TsaD"/>
</dbReference>
<evidence type="ECO:0000256" key="8">
    <source>
        <dbReference type="ARBA" id="ARBA00022840"/>
    </source>
</evidence>
<dbReference type="Gene3D" id="3.30.200.20">
    <property type="entry name" value="Phosphorylase Kinase, domain 1"/>
    <property type="match status" value="1"/>
</dbReference>
<dbReference type="EC" id="2.7.11.1" evidence="13"/>
<feature type="binding site" evidence="13">
    <location>
        <position position="196"/>
    </location>
    <ligand>
        <name>L-threonylcarbamoyladenylate</name>
        <dbReference type="ChEBI" id="CHEBI:73682"/>
    </ligand>
</feature>
<keyword evidence="10 13" id="KW-0511">Multifunctional enzyme</keyword>
<dbReference type="InterPro" id="IPR000905">
    <property type="entry name" value="Gcp-like_dom"/>
</dbReference>
<dbReference type="EMBL" id="CP025066">
    <property type="protein sequence ID" value="AUX09639.1"/>
    <property type="molecule type" value="Genomic_DNA"/>
</dbReference>
<dbReference type="InterPro" id="IPR022495">
    <property type="entry name" value="Bud32"/>
</dbReference>
<evidence type="ECO:0000256" key="7">
    <source>
        <dbReference type="ARBA" id="ARBA00022777"/>
    </source>
</evidence>
<evidence type="ECO:0000256" key="3">
    <source>
        <dbReference type="ARBA" id="ARBA00022679"/>
    </source>
</evidence>
<keyword evidence="6 13" id="KW-0547">Nucleotide-binding</keyword>
<comment type="catalytic activity">
    <reaction evidence="13">
        <text>L-threonyl-[protein] + ATP = O-phospho-L-threonyl-[protein] + ADP + H(+)</text>
        <dbReference type="Rhea" id="RHEA:46608"/>
        <dbReference type="Rhea" id="RHEA-COMP:11060"/>
        <dbReference type="Rhea" id="RHEA-COMP:11605"/>
        <dbReference type="ChEBI" id="CHEBI:15378"/>
        <dbReference type="ChEBI" id="CHEBI:30013"/>
        <dbReference type="ChEBI" id="CHEBI:30616"/>
        <dbReference type="ChEBI" id="CHEBI:61977"/>
        <dbReference type="ChEBI" id="CHEBI:456216"/>
        <dbReference type="EC" id="2.7.11.1"/>
    </reaction>
</comment>
<proteinExistence type="inferred from homology"/>
<dbReference type="HAMAP" id="MF_01447">
    <property type="entry name" value="Kae1_Bud32_arch"/>
    <property type="match status" value="1"/>
</dbReference>
<dbReference type="NCBIfam" id="NF007174">
    <property type="entry name" value="PRK09605.1"/>
    <property type="match status" value="1"/>
</dbReference>
<dbReference type="InterPro" id="IPR002575">
    <property type="entry name" value="Aminoglycoside_PTrfase"/>
</dbReference>
<accession>A0A343TKL7</accession>
<keyword evidence="3 13" id="KW-0808">Transferase</keyword>
<organism evidence="16 17">
    <name type="scientific">Halalkaliarchaeum desulfuricum</name>
    <dbReference type="NCBI Taxonomy" id="2055893"/>
    <lineage>
        <taxon>Archaea</taxon>
        <taxon>Methanobacteriati</taxon>
        <taxon>Methanobacteriota</taxon>
        <taxon>Stenosarchaea group</taxon>
        <taxon>Halobacteria</taxon>
        <taxon>Halobacteriales</taxon>
        <taxon>Haloferacaceae</taxon>
        <taxon>Halalkaliarchaeum</taxon>
    </lineage>
</organism>
<dbReference type="SUPFAM" id="SSF56112">
    <property type="entry name" value="Protein kinase-like (PK-like)"/>
    <property type="match status" value="1"/>
</dbReference>
<dbReference type="InterPro" id="IPR034680">
    <property type="entry name" value="Kae1_archaea_euk"/>
</dbReference>
<evidence type="ECO:0000256" key="9">
    <source>
        <dbReference type="ARBA" id="ARBA00023004"/>
    </source>
</evidence>
<keyword evidence="17" id="KW-1185">Reference proteome</keyword>
<feature type="domain" description="Gcp-like" evidence="14">
    <location>
        <begin position="27"/>
        <end position="309"/>
    </location>
</feature>
<keyword evidence="7 13" id="KW-0418">Kinase</keyword>
<dbReference type="PRINTS" id="PR00789">
    <property type="entry name" value="OSIALOPTASE"/>
</dbReference>
<feature type="binding site" evidence="13">
    <location>
        <position position="126"/>
    </location>
    <ligand>
        <name>Fe cation</name>
        <dbReference type="ChEBI" id="CHEBI:24875"/>
    </ligand>
</feature>
<feature type="binding site" evidence="13">
    <location>
        <position position="374"/>
    </location>
    <ligand>
        <name>ATP</name>
        <dbReference type="ChEBI" id="CHEBI:30616"/>
    </ligand>
</feature>
<protein>
    <recommendedName>
        <fullName evidence="13">Probable bifunctional tRNA threonylcarbamoyladenosine biosynthesis protein</fullName>
    </recommendedName>
    <domain>
        <recommendedName>
            <fullName evidence="13">tRNA N6-adenosine threonylcarbamoyltransferase</fullName>
            <ecNumber evidence="13">2.3.1.234</ecNumber>
        </recommendedName>
        <alternativeName>
            <fullName evidence="13">tRNA threonylcarbamoyladenosine biosynthesis protein Kae1</fullName>
        </alternativeName>
        <alternativeName>
            <fullName evidence="13">t(6)A37 threonylcarbamoyladenosine biosynthesis protein Kae1</fullName>
        </alternativeName>
    </domain>
    <domain>
        <recommendedName>
            <fullName evidence="13">Serine/threonine-protein kinase Bud32</fullName>
            <ecNumber evidence="13">2.7.11.1</ecNumber>
        </recommendedName>
    </domain>
</protein>
<feature type="binding site" evidence="13">
    <location>
        <begin position="357"/>
        <end position="365"/>
    </location>
    <ligand>
        <name>ATP</name>
        <dbReference type="ChEBI" id="CHEBI:30616"/>
    </ligand>
</feature>
<feature type="binding site" evidence="13">
    <location>
        <position position="130"/>
    </location>
    <ligand>
        <name>Fe cation</name>
        <dbReference type="ChEBI" id="CHEBI:24875"/>
    </ligand>
</feature>
<dbReference type="RefSeq" id="WP_119818554.1">
    <property type="nucleotide sequence ID" value="NZ_CP025066.1"/>
</dbReference>
<comment type="subcellular location">
    <subcellularLocation>
        <location evidence="13">Cytoplasm</location>
    </subcellularLocation>
</comment>
<dbReference type="GO" id="GO:0004674">
    <property type="term" value="F:protein serine/threonine kinase activity"/>
    <property type="evidence" value="ECO:0007669"/>
    <property type="project" value="UniProtKB-KW"/>
</dbReference>
<dbReference type="GO" id="GO:0005737">
    <property type="term" value="C:cytoplasm"/>
    <property type="evidence" value="ECO:0007669"/>
    <property type="project" value="UniProtKB-SubCell"/>
</dbReference>
<evidence type="ECO:0000256" key="1">
    <source>
        <dbReference type="ARBA" id="ARBA00022490"/>
    </source>
</evidence>
<dbReference type="GO" id="GO:0106310">
    <property type="term" value="F:protein serine kinase activity"/>
    <property type="evidence" value="ECO:0007669"/>
    <property type="project" value="RHEA"/>
</dbReference>
<dbReference type="GO" id="GO:0005506">
    <property type="term" value="F:iron ion binding"/>
    <property type="evidence" value="ECO:0007669"/>
    <property type="project" value="UniProtKB-UniRule"/>
</dbReference>
<evidence type="ECO:0000256" key="6">
    <source>
        <dbReference type="ARBA" id="ARBA00022741"/>
    </source>
</evidence>
<feature type="active site" description="Proton acceptor; for kinase activity" evidence="13">
    <location>
        <position position="463"/>
    </location>
</feature>
<comment type="cofactor">
    <cofactor evidence="13">
        <name>Fe(2+)</name>
        <dbReference type="ChEBI" id="CHEBI:29033"/>
    </cofactor>
    <text evidence="13">Binds 1 Fe(2+) ion per subunit.</text>
</comment>
<feature type="binding site" evidence="13">
    <location>
        <begin position="147"/>
        <end position="151"/>
    </location>
    <ligand>
        <name>L-threonylcarbamoyladenylate</name>
        <dbReference type="ChEBI" id="CHEBI:73682"/>
    </ligand>
</feature>
<dbReference type="PROSITE" id="PS01016">
    <property type="entry name" value="GLYCOPROTEASE"/>
    <property type="match status" value="1"/>
</dbReference>
<dbReference type="Gene3D" id="1.10.510.10">
    <property type="entry name" value="Transferase(Phosphotransferase) domain 1"/>
    <property type="match status" value="1"/>
</dbReference>
<feature type="binding site" evidence="13">
    <location>
        <position position="303"/>
    </location>
    <ligand>
        <name>Fe cation</name>
        <dbReference type="ChEBI" id="CHEBI:24875"/>
    </ligand>
</feature>
<sequence length="549" mass="59674">MLVLGLEGTAWCASAAVYDTETDAVLQESDAYVPDSGGIHPREAAEHVADAIPSVVERVLDRLAERGWSADVDDENDDGTDGGSAPPVDAVAFSRGPGLGPCLRAVGTAARTLAGRWDVPLVGVNHMVAHLEIGRHRSGFDSPVCLNASGANAHLLGYRDGRYRVLGETMDTGVGNAIDKFTRHVGWSHPGGPKVEEAAGDGSYVDLPYVVKGMDFSFSGIMSAAKAEYDDGTPVEDVCYSLQEHVFAMLTEVSERALSLTGSDELVLGGGVGQNARLREMLAEMCDARGAKFHVPEPRFLRDNAGMIAVLGAKMYRAGDTVAIAESSVDPNFRPDQVPVTWRSREESVGVVDPEMRLRGAEAIVEIEGDRAVKRRIGKSYRHPELDRTLRTTRTRGEARLTSDARRVGVPTPLVYDVDVPEATLTLQYVGDVDLAERIEPEQCRRVGEHLARIHGAGFVHGDPTPRNVRVDDERTYLIDFGLGYYTDHVEDYAMDLHVFEGSVAGTTSDAQTLLDAFEEGYLEVGERRVIDRLRTVEGRGRYQVNDGP</sequence>
<dbReference type="NCBIfam" id="TIGR00329">
    <property type="entry name" value="gcp_kae1"/>
    <property type="match status" value="1"/>
</dbReference>
<reference evidence="17" key="1">
    <citation type="submission" date="2017-11" db="EMBL/GenBank/DDBJ databases">
        <title>Phenotypic and genomic properties of facultatively anaerobic sulfur-reducing natronoarchaea from hypersaline soda lakes.</title>
        <authorList>
            <person name="Sorokin D.Y."/>
            <person name="Kublanov I.V."/>
            <person name="Roman P."/>
            <person name="Sinninghe Damste J.S."/>
            <person name="Golyshin P.N."/>
            <person name="Rojo D."/>
            <person name="Ciordia S."/>
            <person name="Mena M.D.C."/>
            <person name="Ferrer M."/>
            <person name="Messina E."/>
            <person name="Smedile F."/>
            <person name="La Spada G."/>
            <person name="La Cono V."/>
            <person name="Yakimov M.M."/>
        </authorList>
    </citation>
    <scope>NUCLEOTIDE SEQUENCE [LARGE SCALE GENOMIC DNA]</scope>
    <source>
        <strain evidence="17">AArc-Sl</strain>
    </source>
</reference>
<dbReference type="Gene3D" id="3.30.420.40">
    <property type="match status" value="2"/>
</dbReference>
<dbReference type="GO" id="GO:0004222">
    <property type="term" value="F:metalloendopeptidase activity"/>
    <property type="evidence" value="ECO:0007669"/>
    <property type="project" value="InterPro"/>
</dbReference>
<feature type="domain" description="Aminoglycoside phosphotransferase" evidence="15">
    <location>
        <begin position="458"/>
        <end position="523"/>
    </location>
</feature>
<dbReference type="GO" id="GO:0004712">
    <property type="term" value="F:protein serine/threonine/tyrosine kinase activity"/>
    <property type="evidence" value="ECO:0007669"/>
    <property type="project" value="UniProtKB-UniRule"/>
</dbReference>
<comment type="catalytic activity">
    <reaction evidence="12 13">
        <text>L-threonylcarbamoyladenylate + adenosine(37) in tRNA = N(6)-L-threonylcarbamoyladenosine(37) in tRNA + AMP + H(+)</text>
        <dbReference type="Rhea" id="RHEA:37059"/>
        <dbReference type="Rhea" id="RHEA-COMP:10162"/>
        <dbReference type="Rhea" id="RHEA-COMP:10163"/>
        <dbReference type="ChEBI" id="CHEBI:15378"/>
        <dbReference type="ChEBI" id="CHEBI:73682"/>
        <dbReference type="ChEBI" id="CHEBI:74411"/>
        <dbReference type="ChEBI" id="CHEBI:74418"/>
        <dbReference type="ChEBI" id="CHEBI:456215"/>
        <dbReference type="EC" id="2.3.1.234"/>
    </reaction>
</comment>
<keyword evidence="1 13" id="KW-0963">Cytoplasm</keyword>
<dbReference type="HAMAP" id="MF_01446">
    <property type="entry name" value="Kae1"/>
    <property type="match status" value="1"/>
</dbReference>
<dbReference type="GO" id="GO:0000408">
    <property type="term" value="C:EKC/KEOPS complex"/>
    <property type="evidence" value="ECO:0007669"/>
    <property type="project" value="InterPro"/>
</dbReference>
<comment type="similarity">
    <text evidence="13">In the C-terminal section; belongs to the protein kinase superfamily. Tyr protein kinase family. BUD32 subfamily.</text>
</comment>
<keyword evidence="5 13" id="KW-0479">Metal-binding</keyword>
<evidence type="ECO:0000256" key="5">
    <source>
        <dbReference type="ARBA" id="ARBA00022723"/>
    </source>
</evidence>
<keyword evidence="11 13" id="KW-0012">Acyltransferase</keyword>
<dbReference type="GO" id="GO:0061711">
    <property type="term" value="F:tRNA N(6)-L-threonylcarbamoyladenine synthase activity"/>
    <property type="evidence" value="ECO:0007669"/>
    <property type="project" value="UniProtKB-EC"/>
</dbReference>
<keyword evidence="9 13" id="KW-0408">Iron</keyword>
<evidence type="ECO:0000313" key="16">
    <source>
        <dbReference type="EMBL" id="AUX09639.1"/>
    </source>
</evidence>
<comment type="function">
    <text evidence="13">Required for the formation of a threonylcarbamoyl group on adenosine at position 37 (t(6)A37) in tRNAs that read codons beginning with adenine. Is a component of the KEOPS complex that is probably involved in the transfer of the threonylcarbamoyl moiety of threonylcarbamoyl-AMP (TC-AMP) to the N6 group of A37. The Kae1 domain likely plays a direct catalytic role in this reaction. The Bud32 domain probably displays kinase activity that regulates Kae1 function.</text>
</comment>
<evidence type="ECO:0000256" key="10">
    <source>
        <dbReference type="ARBA" id="ARBA00023268"/>
    </source>
</evidence>
<comment type="subunit">
    <text evidence="13">Component of the KEOPS complex that consists of Kae1, Bud32, Cgi121 and Pcc1; the whole complex dimerizes.</text>
</comment>
<feature type="binding site" evidence="13">
    <location>
        <position position="275"/>
    </location>
    <ligand>
        <name>L-threonylcarbamoyladenylate</name>
        <dbReference type="ChEBI" id="CHEBI:73682"/>
    </ligand>
</feature>
<dbReference type="GO" id="GO:0005524">
    <property type="term" value="F:ATP binding"/>
    <property type="evidence" value="ECO:0007669"/>
    <property type="project" value="UniProtKB-UniRule"/>
</dbReference>
<dbReference type="OrthoDB" id="6818at2157"/>
<dbReference type="SUPFAM" id="SSF53067">
    <property type="entry name" value="Actin-like ATPase domain"/>
    <property type="match status" value="1"/>
</dbReference>
<dbReference type="GO" id="GO:0002949">
    <property type="term" value="P:tRNA threonylcarbamoyladenosine modification"/>
    <property type="evidence" value="ECO:0007669"/>
    <property type="project" value="UniProtKB-UniRule"/>
</dbReference>
<comment type="similarity">
    <text evidence="13">In the N-terminal section; belongs to the KAE1 / TsaD family.</text>
</comment>
<keyword evidence="2 13" id="KW-0723">Serine/threonine-protein kinase</keyword>
<feature type="binding site" evidence="13">
    <location>
        <position position="179"/>
    </location>
    <ligand>
        <name>L-threonylcarbamoyladenylate</name>
        <dbReference type="ChEBI" id="CHEBI:73682"/>
    </ligand>
</feature>
<evidence type="ECO:0000256" key="13">
    <source>
        <dbReference type="HAMAP-Rule" id="MF_01447"/>
    </source>
</evidence>
<dbReference type="EC" id="2.3.1.234" evidence="13"/>
<gene>
    <name evidence="16" type="ORF">AArcSl_2014</name>
</gene>
<dbReference type="Pfam" id="PF00814">
    <property type="entry name" value="TsaD"/>
    <property type="match status" value="1"/>
</dbReference>
<evidence type="ECO:0000256" key="11">
    <source>
        <dbReference type="ARBA" id="ARBA00023315"/>
    </source>
</evidence>
<dbReference type="KEGG" id="hdf:AArcSl_2014"/>
<dbReference type="Proteomes" id="UP000263012">
    <property type="component" value="Chromosome"/>
</dbReference>
<evidence type="ECO:0000313" key="17">
    <source>
        <dbReference type="Proteomes" id="UP000263012"/>
    </source>
</evidence>
<comment type="catalytic activity">
    <reaction evidence="13">
        <text>L-seryl-[protein] + ATP = O-phospho-L-seryl-[protein] + ADP + H(+)</text>
        <dbReference type="Rhea" id="RHEA:17989"/>
        <dbReference type="Rhea" id="RHEA-COMP:9863"/>
        <dbReference type="Rhea" id="RHEA-COMP:11604"/>
        <dbReference type="ChEBI" id="CHEBI:15378"/>
        <dbReference type="ChEBI" id="CHEBI:29999"/>
        <dbReference type="ChEBI" id="CHEBI:30616"/>
        <dbReference type="ChEBI" id="CHEBI:83421"/>
        <dbReference type="ChEBI" id="CHEBI:456216"/>
        <dbReference type="EC" id="2.7.11.1"/>
    </reaction>
</comment>
<evidence type="ECO:0000256" key="4">
    <source>
        <dbReference type="ARBA" id="ARBA00022694"/>
    </source>
</evidence>
<name>A0A343TKL7_9EURY</name>
<dbReference type="InterPro" id="IPR043129">
    <property type="entry name" value="ATPase_NBD"/>
</dbReference>
<dbReference type="NCBIfam" id="TIGR03724">
    <property type="entry name" value="arch_bud32"/>
    <property type="match status" value="1"/>
</dbReference>
<dbReference type="InterPro" id="IPR017860">
    <property type="entry name" value="Peptidase_M22_CS"/>
</dbReference>
<keyword evidence="4 13" id="KW-0819">tRNA processing</keyword>
<dbReference type="PANTHER" id="PTHR11735">
    <property type="entry name" value="TRNA N6-ADENOSINE THREONYLCARBAMOYLTRANSFERASE"/>
    <property type="match status" value="1"/>
</dbReference>
<dbReference type="GeneID" id="37878366"/>
<evidence type="ECO:0000259" key="15">
    <source>
        <dbReference type="Pfam" id="PF01636"/>
    </source>
</evidence>
<dbReference type="AlphaFoldDB" id="A0A343TKL7"/>
<dbReference type="NCBIfam" id="NF011462">
    <property type="entry name" value="PRK14879.1-3"/>
    <property type="match status" value="1"/>
</dbReference>
<evidence type="ECO:0000256" key="2">
    <source>
        <dbReference type="ARBA" id="ARBA00022527"/>
    </source>
</evidence>
<dbReference type="PIRSF" id="PIRSF036401">
    <property type="entry name" value="Gcp_STYKS"/>
    <property type="match status" value="1"/>
</dbReference>
<dbReference type="GO" id="GO:0008270">
    <property type="term" value="F:zinc ion binding"/>
    <property type="evidence" value="ECO:0007669"/>
    <property type="project" value="InterPro"/>
</dbReference>
<dbReference type="NCBIfam" id="TIGR03722">
    <property type="entry name" value="arch_KAE1"/>
    <property type="match status" value="1"/>
</dbReference>
<comment type="caution">
    <text evidence="13">Lacks conserved residue(s) required for the propagation of feature annotation.</text>
</comment>